<name>A0A2W5F2U3_9PSED</name>
<proteinExistence type="predicted"/>
<comment type="caution">
    <text evidence="1">The sequence shown here is derived from an EMBL/GenBank/DDBJ whole genome shotgun (WGS) entry which is preliminary data.</text>
</comment>
<organism evidence="1 2">
    <name type="scientific">Pseudomonas kuykendallii</name>
    <dbReference type="NCBI Taxonomy" id="1007099"/>
    <lineage>
        <taxon>Bacteria</taxon>
        <taxon>Pseudomonadati</taxon>
        <taxon>Pseudomonadota</taxon>
        <taxon>Gammaproteobacteria</taxon>
        <taxon>Pseudomonadales</taxon>
        <taxon>Pseudomonadaceae</taxon>
        <taxon>Pseudomonas</taxon>
    </lineage>
</organism>
<evidence type="ECO:0000313" key="1">
    <source>
        <dbReference type="EMBL" id="PZP26706.1"/>
    </source>
</evidence>
<evidence type="ECO:0000313" key="2">
    <source>
        <dbReference type="Proteomes" id="UP000249198"/>
    </source>
</evidence>
<dbReference type="AlphaFoldDB" id="A0A2W5F2U3"/>
<protein>
    <submittedName>
        <fullName evidence="1">Uncharacterized protein</fullName>
    </submittedName>
</protein>
<gene>
    <name evidence="1" type="ORF">DI599_00680</name>
</gene>
<accession>A0A2W5F2U3</accession>
<dbReference type="RefSeq" id="WP_273228722.1">
    <property type="nucleotide sequence ID" value="NZ_QFOH01000001.1"/>
</dbReference>
<dbReference type="Proteomes" id="UP000249198">
    <property type="component" value="Unassembled WGS sequence"/>
</dbReference>
<sequence>MSELNRLNLLLGFQTWAEPRGYDLTTDGTPHGFTSLETRSAWLGYEGAFSDSSPRGQQLYARIRKSSKYAHQTEKLFEVRVGKAPYDDFVVHGGPGGVYALRDVHLYVLVAGNPIRLS</sequence>
<dbReference type="EMBL" id="QFOH01000001">
    <property type="protein sequence ID" value="PZP26706.1"/>
    <property type="molecule type" value="Genomic_DNA"/>
</dbReference>
<reference evidence="1 2" key="1">
    <citation type="submission" date="2017-08" db="EMBL/GenBank/DDBJ databases">
        <title>Infants hospitalized years apart are colonized by the same room-sourced microbial strains.</title>
        <authorList>
            <person name="Brooks B."/>
            <person name="Olm M.R."/>
            <person name="Firek B.A."/>
            <person name="Baker R."/>
            <person name="Thomas B.C."/>
            <person name="Morowitz M.J."/>
            <person name="Banfield J.F."/>
        </authorList>
    </citation>
    <scope>NUCLEOTIDE SEQUENCE [LARGE SCALE GENOMIC DNA]</scope>
    <source>
        <strain evidence="1">S2_009_000_R2_77</strain>
    </source>
</reference>